<reference evidence="11 12" key="1">
    <citation type="journal article" date="2023" name="Hortic Res">
        <title>Pangenome of water caltrop reveals structural variations and asymmetric subgenome divergence after allopolyploidization.</title>
        <authorList>
            <person name="Zhang X."/>
            <person name="Chen Y."/>
            <person name="Wang L."/>
            <person name="Yuan Y."/>
            <person name="Fang M."/>
            <person name="Shi L."/>
            <person name="Lu R."/>
            <person name="Comes H.P."/>
            <person name="Ma Y."/>
            <person name="Chen Y."/>
            <person name="Huang G."/>
            <person name="Zhou Y."/>
            <person name="Zheng Z."/>
            <person name="Qiu Y."/>
        </authorList>
    </citation>
    <scope>NUCLEOTIDE SEQUENCE [LARGE SCALE GENOMIC DNA]</scope>
    <source>
        <strain evidence="11">F231</strain>
    </source>
</reference>
<protein>
    <recommendedName>
        <fullName evidence="13">Protein MITOFERRINLIKE 1, chloroplastic</fullName>
    </recommendedName>
</protein>
<dbReference type="FunFam" id="1.50.40.10:FF:000089">
    <property type="entry name" value="protein MITOFERRINLIKE 1, chloroplastic"/>
    <property type="match status" value="1"/>
</dbReference>
<evidence type="ECO:0000256" key="8">
    <source>
        <dbReference type="PROSITE-ProRule" id="PRU00282"/>
    </source>
</evidence>
<feature type="repeat" description="Solcar" evidence="8">
    <location>
        <begin position="185"/>
        <end position="267"/>
    </location>
</feature>
<keyword evidence="3 9" id="KW-0813">Transport</keyword>
<keyword evidence="7 8" id="KW-0472">Membrane</keyword>
<dbReference type="Pfam" id="PF00153">
    <property type="entry name" value="Mito_carr"/>
    <property type="match status" value="3"/>
</dbReference>
<dbReference type="GO" id="GO:0016020">
    <property type="term" value="C:membrane"/>
    <property type="evidence" value="ECO:0007669"/>
    <property type="project" value="UniProtKB-SubCell"/>
</dbReference>
<dbReference type="AlphaFoldDB" id="A0AAN7LT83"/>
<name>A0AAN7LT83_TRANT</name>
<dbReference type="PROSITE" id="PS50920">
    <property type="entry name" value="SOLCAR"/>
    <property type="match status" value="3"/>
</dbReference>
<dbReference type="EMBL" id="JAXQNO010000009">
    <property type="protein sequence ID" value="KAK4791274.1"/>
    <property type="molecule type" value="Genomic_DNA"/>
</dbReference>
<evidence type="ECO:0000256" key="5">
    <source>
        <dbReference type="ARBA" id="ARBA00022737"/>
    </source>
</evidence>
<dbReference type="Proteomes" id="UP001346149">
    <property type="component" value="Unassembled WGS sequence"/>
</dbReference>
<evidence type="ECO:0000256" key="4">
    <source>
        <dbReference type="ARBA" id="ARBA00022692"/>
    </source>
</evidence>
<evidence type="ECO:0000313" key="11">
    <source>
        <dbReference type="EMBL" id="KAK4791274.1"/>
    </source>
</evidence>
<keyword evidence="12" id="KW-1185">Reference proteome</keyword>
<evidence type="ECO:0000313" key="12">
    <source>
        <dbReference type="Proteomes" id="UP001346149"/>
    </source>
</evidence>
<feature type="transmembrane region" description="Helical" evidence="10">
    <location>
        <begin position="147"/>
        <end position="168"/>
    </location>
</feature>
<feature type="repeat" description="Solcar" evidence="8">
    <location>
        <begin position="277"/>
        <end position="371"/>
    </location>
</feature>
<evidence type="ECO:0000256" key="2">
    <source>
        <dbReference type="ARBA" id="ARBA00006375"/>
    </source>
</evidence>
<keyword evidence="5" id="KW-0677">Repeat</keyword>
<keyword evidence="4 8" id="KW-0812">Transmembrane</keyword>
<evidence type="ECO:0000256" key="1">
    <source>
        <dbReference type="ARBA" id="ARBA00004141"/>
    </source>
</evidence>
<dbReference type="InterPro" id="IPR023395">
    <property type="entry name" value="MCP_dom_sf"/>
</dbReference>
<keyword evidence="6 10" id="KW-1133">Transmembrane helix</keyword>
<evidence type="ECO:0000256" key="6">
    <source>
        <dbReference type="ARBA" id="ARBA00022989"/>
    </source>
</evidence>
<comment type="subcellular location">
    <subcellularLocation>
        <location evidence="1">Membrane</location>
        <topology evidence="1">Multi-pass membrane protein</topology>
    </subcellularLocation>
</comment>
<gene>
    <name evidence="11" type="ORF">SAY86_031687</name>
</gene>
<organism evidence="11 12">
    <name type="scientific">Trapa natans</name>
    <name type="common">Water chestnut</name>
    <dbReference type="NCBI Taxonomy" id="22666"/>
    <lineage>
        <taxon>Eukaryota</taxon>
        <taxon>Viridiplantae</taxon>
        <taxon>Streptophyta</taxon>
        <taxon>Embryophyta</taxon>
        <taxon>Tracheophyta</taxon>
        <taxon>Spermatophyta</taxon>
        <taxon>Magnoliopsida</taxon>
        <taxon>eudicotyledons</taxon>
        <taxon>Gunneridae</taxon>
        <taxon>Pentapetalae</taxon>
        <taxon>rosids</taxon>
        <taxon>malvids</taxon>
        <taxon>Myrtales</taxon>
        <taxon>Lythraceae</taxon>
        <taxon>Trapa</taxon>
    </lineage>
</organism>
<feature type="repeat" description="Solcar" evidence="8">
    <location>
        <begin position="91"/>
        <end position="177"/>
    </location>
</feature>
<comment type="caution">
    <text evidence="11">The sequence shown here is derived from an EMBL/GenBank/DDBJ whole genome shotgun (WGS) entry which is preliminary data.</text>
</comment>
<sequence>MAMEMRATSATLSLRSPSNELLHSYSDFNSLFSQLTSSLLLSSSPGPAAFFLPQPNFSSTTVFLKPQKWLEPSPRSPPRAQSLVKNLSVVERAVIGAAGGGIAGAFTYVCLHPLDTVKTKLQTRGASQIYSNTLDAIVKTFQKDGILGFYSGISAVIVGSTASSAIYFGTCEFGKSILSKLGNYPPVLIPPTAGAMGNIVSSAVMVPKELITQRMQAGAKGRSWEVLLRILEKDGILGLYAGYSATLLRNLPAGVLSYSSFEYLKAAVLARTKQANLEPIQSVCCGALAGAISASLTTPLDVVKTRLMTQIHGEAANKVAAVMYTGVRATVRQILKEEGLIGFTRGMGPRVVHSACFSALGYFAFETARLSILHQYLKRKHEPCSVDVDAASN</sequence>
<evidence type="ECO:0000256" key="9">
    <source>
        <dbReference type="RuleBase" id="RU000488"/>
    </source>
</evidence>
<evidence type="ECO:0000256" key="7">
    <source>
        <dbReference type="ARBA" id="ARBA00023136"/>
    </source>
</evidence>
<comment type="similarity">
    <text evidence="2 9">Belongs to the mitochondrial carrier (TC 2.A.29) family.</text>
</comment>
<dbReference type="InterPro" id="IPR018108">
    <property type="entry name" value="MCP_transmembrane"/>
</dbReference>
<dbReference type="SUPFAM" id="SSF103506">
    <property type="entry name" value="Mitochondrial carrier"/>
    <property type="match status" value="1"/>
</dbReference>
<dbReference type="FunFam" id="1.50.40.10:FF:000097">
    <property type="entry name" value="Protein MITOFERRINLIKE 1, chloroplastic"/>
    <property type="match status" value="1"/>
</dbReference>
<evidence type="ECO:0000256" key="3">
    <source>
        <dbReference type="ARBA" id="ARBA00022448"/>
    </source>
</evidence>
<evidence type="ECO:0008006" key="13">
    <source>
        <dbReference type="Google" id="ProtNLM"/>
    </source>
</evidence>
<evidence type="ECO:0000256" key="10">
    <source>
        <dbReference type="SAM" id="Phobius"/>
    </source>
</evidence>
<dbReference type="Gene3D" id="1.50.40.10">
    <property type="entry name" value="Mitochondrial carrier domain"/>
    <property type="match status" value="2"/>
</dbReference>
<dbReference type="PANTHER" id="PTHR45667">
    <property type="entry name" value="S-ADENOSYLMETHIONINE MITOCHONDRIAL CARRIER PROTEIN"/>
    <property type="match status" value="1"/>
</dbReference>
<accession>A0AAN7LT83</accession>
<proteinExistence type="inferred from homology"/>